<dbReference type="InterPro" id="IPR000010">
    <property type="entry name" value="Cystatin_dom"/>
</dbReference>
<organism evidence="3 4">
    <name type="scientific">Diploptera punctata</name>
    <name type="common">Pacific beetle cockroach</name>
    <dbReference type="NCBI Taxonomy" id="6984"/>
    <lineage>
        <taxon>Eukaryota</taxon>
        <taxon>Metazoa</taxon>
        <taxon>Ecdysozoa</taxon>
        <taxon>Arthropoda</taxon>
        <taxon>Hexapoda</taxon>
        <taxon>Insecta</taxon>
        <taxon>Pterygota</taxon>
        <taxon>Neoptera</taxon>
        <taxon>Polyneoptera</taxon>
        <taxon>Dictyoptera</taxon>
        <taxon>Blattodea</taxon>
        <taxon>Blaberoidea</taxon>
        <taxon>Blaberidae</taxon>
        <taxon>Diplopterinae</taxon>
        <taxon>Diploptera</taxon>
    </lineage>
</organism>
<dbReference type="AlphaFoldDB" id="A0AAD7ZY09"/>
<evidence type="ECO:0000313" key="4">
    <source>
        <dbReference type="Proteomes" id="UP001233999"/>
    </source>
</evidence>
<dbReference type="Proteomes" id="UP001233999">
    <property type="component" value="Unassembled WGS sequence"/>
</dbReference>
<name>A0AAD7ZY09_DIPPU</name>
<protein>
    <recommendedName>
        <fullName evidence="2">Cystatin domain-containing protein</fullName>
    </recommendedName>
</protein>
<accession>A0AAD7ZY09</accession>
<sequence length="162" mass="18482">MRSHVETPDLHRVTQRPPRVRVMNGDNDDHENREMVTRIPLEVTTASKEHCPGCSIEINHNDANIQKYARNATDIYKARNEIPRDAALERIFDVHRQVINGLRYDFKIIFSYSLGDSTIKNMATCEVEVLLHHTRRTPLVNAKPCKIPRSVPVSGGTGDEEI</sequence>
<evidence type="ECO:0000313" key="3">
    <source>
        <dbReference type="EMBL" id="KAJ9588828.1"/>
    </source>
</evidence>
<feature type="compositionally biased region" description="Basic and acidic residues" evidence="1">
    <location>
        <begin position="1"/>
        <end position="12"/>
    </location>
</feature>
<keyword evidence="4" id="KW-1185">Reference proteome</keyword>
<dbReference type="GO" id="GO:0004869">
    <property type="term" value="F:cysteine-type endopeptidase inhibitor activity"/>
    <property type="evidence" value="ECO:0007669"/>
    <property type="project" value="InterPro"/>
</dbReference>
<dbReference type="SUPFAM" id="SSF54403">
    <property type="entry name" value="Cystatin/monellin"/>
    <property type="match status" value="1"/>
</dbReference>
<proteinExistence type="predicted"/>
<dbReference type="EMBL" id="JASPKZ010005301">
    <property type="protein sequence ID" value="KAJ9588828.1"/>
    <property type="molecule type" value="Genomic_DNA"/>
</dbReference>
<evidence type="ECO:0000259" key="2">
    <source>
        <dbReference type="Pfam" id="PF00031"/>
    </source>
</evidence>
<evidence type="ECO:0000256" key="1">
    <source>
        <dbReference type="SAM" id="MobiDB-lite"/>
    </source>
</evidence>
<feature type="domain" description="Cystatin" evidence="2">
    <location>
        <begin position="53"/>
        <end position="129"/>
    </location>
</feature>
<reference evidence="3" key="2">
    <citation type="submission" date="2023-05" db="EMBL/GenBank/DDBJ databases">
        <authorList>
            <person name="Fouks B."/>
        </authorList>
    </citation>
    <scope>NUCLEOTIDE SEQUENCE</scope>
    <source>
        <strain evidence="3">Stay&amp;Tobe</strain>
        <tissue evidence="3">Testes</tissue>
    </source>
</reference>
<feature type="region of interest" description="Disordered" evidence="1">
    <location>
        <begin position="1"/>
        <end position="30"/>
    </location>
</feature>
<dbReference type="Gene3D" id="3.10.450.10">
    <property type="match status" value="1"/>
</dbReference>
<dbReference type="InterPro" id="IPR046350">
    <property type="entry name" value="Cystatin_sf"/>
</dbReference>
<gene>
    <name evidence="3" type="ORF">L9F63_017866</name>
</gene>
<comment type="caution">
    <text evidence="3">The sequence shown here is derived from an EMBL/GenBank/DDBJ whole genome shotgun (WGS) entry which is preliminary data.</text>
</comment>
<reference evidence="3" key="1">
    <citation type="journal article" date="2023" name="IScience">
        <title>Live-bearing cockroach genome reveals convergent evolutionary mechanisms linked to viviparity in insects and beyond.</title>
        <authorList>
            <person name="Fouks B."/>
            <person name="Harrison M.C."/>
            <person name="Mikhailova A.A."/>
            <person name="Marchal E."/>
            <person name="English S."/>
            <person name="Carruthers M."/>
            <person name="Jennings E.C."/>
            <person name="Chiamaka E.L."/>
            <person name="Frigard R.A."/>
            <person name="Pippel M."/>
            <person name="Attardo G.M."/>
            <person name="Benoit J.B."/>
            <person name="Bornberg-Bauer E."/>
            <person name="Tobe S.S."/>
        </authorList>
    </citation>
    <scope>NUCLEOTIDE SEQUENCE</scope>
    <source>
        <strain evidence="3">Stay&amp;Tobe</strain>
    </source>
</reference>
<dbReference type="Pfam" id="PF00031">
    <property type="entry name" value="Cystatin"/>
    <property type="match status" value="1"/>
</dbReference>